<proteinExistence type="predicted"/>
<reference evidence="23 24" key="1">
    <citation type="submission" date="2019-03" db="EMBL/GenBank/DDBJ databases">
        <title>Genome sequence of Thiobacillaceae bacterium LSR1, a sulfur-oxidizing bacterium isolated from freshwater sediment.</title>
        <authorList>
            <person name="Li S."/>
        </authorList>
    </citation>
    <scope>NUCLEOTIDE SEQUENCE [LARGE SCALE GENOMIC DNA]</scope>
    <source>
        <strain evidence="23 24">LSR1</strain>
    </source>
</reference>
<dbReference type="SUPFAM" id="SSF47384">
    <property type="entry name" value="Homodimeric domain of signal transducing histidine kinase"/>
    <property type="match status" value="1"/>
</dbReference>
<dbReference type="PROSITE" id="PS50110">
    <property type="entry name" value="RESPONSE_REGULATORY"/>
    <property type="match status" value="2"/>
</dbReference>
<evidence type="ECO:0000313" key="23">
    <source>
        <dbReference type="EMBL" id="TCJ13021.1"/>
    </source>
</evidence>
<keyword evidence="24" id="KW-1185">Reference proteome</keyword>
<evidence type="ECO:0000256" key="12">
    <source>
        <dbReference type="ARBA" id="ARBA00023012"/>
    </source>
</evidence>
<dbReference type="SUPFAM" id="SSF52172">
    <property type="entry name" value="CheY-like"/>
    <property type="match status" value="2"/>
</dbReference>
<feature type="domain" description="Response regulatory" evidence="21">
    <location>
        <begin position="266"/>
        <end position="387"/>
    </location>
</feature>
<dbReference type="Gene3D" id="3.30.565.10">
    <property type="entry name" value="Histidine kinase-like ATPase, C-terminal domain"/>
    <property type="match status" value="1"/>
</dbReference>
<dbReference type="AlphaFoldDB" id="A0A4R1B4Z1"/>
<keyword evidence="7" id="KW-0812">Transmembrane</keyword>
<dbReference type="CDD" id="cd00156">
    <property type="entry name" value="REC"/>
    <property type="match status" value="1"/>
</dbReference>
<evidence type="ECO:0000256" key="13">
    <source>
        <dbReference type="ARBA" id="ARBA00023136"/>
    </source>
</evidence>
<dbReference type="InterPro" id="IPR004358">
    <property type="entry name" value="Sig_transdc_His_kin-like_C"/>
</dbReference>
<keyword evidence="10" id="KW-0067">ATP-binding</keyword>
<dbReference type="Proteomes" id="UP000295443">
    <property type="component" value="Unassembled WGS sequence"/>
</dbReference>
<evidence type="ECO:0000256" key="3">
    <source>
        <dbReference type="ARBA" id="ARBA00012438"/>
    </source>
</evidence>
<evidence type="ECO:0000256" key="14">
    <source>
        <dbReference type="ARBA" id="ARBA00058004"/>
    </source>
</evidence>
<organism evidence="23 24">
    <name type="scientific">Parasulfuritortus cantonensis</name>
    <dbReference type="NCBI Taxonomy" id="2528202"/>
    <lineage>
        <taxon>Bacteria</taxon>
        <taxon>Pseudomonadati</taxon>
        <taxon>Pseudomonadota</taxon>
        <taxon>Betaproteobacteria</taxon>
        <taxon>Nitrosomonadales</taxon>
        <taxon>Thiobacillaceae</taxon>
        <taxon>Parasulfuritortus</taxon>
    </lineage>
</organism>
<evidence type="ECO:0000256" key="7">
    <source>
        <dbReference type="ARBA" id="ARBA00022692"/>
    </source>
</evidence>
<feature type="modified residue" description="4-aspartylphosphate" evidence="19">
    <location>
        <position position="466"/>
    </location>
</feature>
<evidence type="ECO:0000256" key="8">
    <source>
        <dbReference type="ARBA" id="ARBA00022741"/>
    </source>
</evidence>
<evidence type="ECO:0000256" key="4">
    <source>
        <dbReference type="ARBA" id="ARBA00022475"/>
    </source>
</evidence>
<comment type="subunit">
    <text evidence="15">At low DSF concentrations, interacts with RpfF.</text>
</comment>
<dbReference type="InterPro" id="IPR003594">
    <property type="entry name" value="HATPase_dom"/>
</dbReference>
<dbReference type="PRINTS" id="PR00344">
    <property type="entry name" value="BCTRLSENSOR"/>
</dbReference>
<comment type="function">
    <text evidence="14">Member of the two-component regulatory system BvgS/BvgA. Phosphorylates BvgA via a four-step phosphorelay in response to environmental signals.</text>
</comment>
<dbReference type="Pfam" id="PF01627">
    <property type="entry name" value="Hpt"/>
    <property type="match status" value="1"/>
</dbReference>
<evidence type="ECO:0000259" key="22">
    <source>
        <dbReference type="PROSITE" id="PS50894"/>
    </source>
</evidence>
<dbReference type="PROSITE" id="PS50109">
    <property type="entry name" value="HIS_KIN"/>
    <property type="match status" value="1"/>
</dbReference>
<evidence type="ECO:0000256" key="10">
    <source>
        <dbReference type="ARBA" id="ARBA00022840"/>
    </source>
</evidence>
<dbReference type="InterPro" id="IPR036890">
    <property type="entry name" value="HATPase_C_sf"/>
</dbReference>
<dbReference type="FunFam" id="3.30.565.10:FF:000010">
    <property type="entry name" value="Sensor histidine kinase RcsC"/>
    <property type="match status" value="1"/>
</dbReference>
<dbReference type="GO" id="GO:0005886">
    <property type="term" value="C:plasma membrane"/>
    <property type="evidence" value="ECO:0007669"/>
    <property type="project" value="UniProtKB-SubCell"/>
</dbReference>
<dbReference type="Gene3D" id="1.10.287.130">
    <property type="match status" value="1"/>
</dbReference>
<dbReference type="InterPro" id="IPR008207">
    <property type="entry name" value="Sig_transdc_His_kin_Hpt_dom"/>
</dbReference>
<dbReference type="SUPFAM" id="SSF55874">
    <property type="entry name" value="ATPase domain of HSP90 chaperone/DNA topoisomerase II/histidine kinase"/>
    <property type="match status" value="1"/>
</dbReference>
<comment type="catalytic activity">
    <reaction evidence="1">
        <text>ATP + protein L-histidine = ADP + protein N-phospho-L-histidine.</text>
        <dbReference type="EC" id="2.7.13.3"/>
    </reaction>
</comment>
<feature type="domain" description="Response regulatory" evidence="21">
    <location>
        <begin position="416"/>
        <end position="536"/>
    </location>
</feature>
<evidence type="ECO:0000256" key="16">
    <source>
        <dbReference type="ARBA" id="ARBA00068150"/>
    </source>
</evidence>
<dbReference type="EC" id="2.7.13.3" evidence="3"/>
<evidence type="ECO:0000256" key="5">
    <source>
        <dbReference type="ARBA" id="ARBA00022553"/>
    </source>
</evidence>
<dbReference type="CDD" id="cd00082">
    <property type="entry name" value="HisKA"/>
    <property type="match status" value="1"/>
</dbReference>
<evidence type="ECO:0000256" key="11">
    <source>
        <dbReference type="ARBA" id="ARBA00022989"/>
    </source>
</evidence>
<dbReference type="PANTHER" id="PTHR45339:SF1">
    <property type="entry name" value="HYBRID SIGNAL TRANSDUCTION HISTIDINE KINASE J"/>
    <property type="match status" value="1"/>
</dbReference>
<dbReference type="GO" id="GO:0000155">
    <property type="term" value="F:phosphorelay sensor kinase activity"/>
    <property type="evidence" value="ECO:0007669"/>
    <property type="project" value="InterPro"/>
</dbReference>
<dbReference type="CDD" id="cd17546">
    <property type="entry name" value="REC_hyHK_CKI1_RcsC-like"/>
    <property type="match status" value="1"/>
</dbReference>
<evidence type="ECO:0000259" key="20">
    <source>
        <dbReference type="PROSITE" id="PS50109"/>
    </source>
</evidence>
<keyword evidence="9 23" id="KW-0418">Kinase</keyword>
<dbReference type="InterPro" id="IPR005467">
    <property type="entry name" value="His_kinase_dom"/>
</dbReference>
<dbReference type="Pfam" id="PF00072">
    <property type="entry name" value="Response_reg"/>
    <property type="match status" value="2"/>
</dbReference>
<keyword evidence="11" id="KW-1133">Transmembrane helix</keyword>
<evidence type="ECO:0000256" key="18">
    <source>
        <dbReference type="PROSITE-ProRule" id="PRU00110"/>
    </source>
</evidence>
<feature type="modified residue" description="Phosphohistidine" evidence="18">
    <location>
        <position position="610"/>
    </location>
</feature>
<evidence type="ECO:0000256" key="1">
    <source>
        <dbReference type="ARBA" id="ARBA00000085"/>
    </source>
</evidence>
<keyword evidence="6" id="KW-0808">Transferase</keyword>
<comment type="subcellular location">
    <subcellularLocation>
        <location evidence="2">Cell membrane</location>
        <topology evidence="2">Multi-pass membrane protein</topology>
    </subcellularLocation>
</comment>
<feature type="modified residue" description="4-aspartylphosphate" evidence="19">
    <location>
        <position position="320"/>
    </location>
</feature>
<dbReference type="Gene3D" id="1.20.120.160">
    <property type="entry name" value="HPT domain"/>
    <property type="match status" value="1"/>
</dbReference>
<protein>
    <recommendedName>
        <fullName evidence="16">Sensory/regulatory protein RpfC</fullName>
        <ecNumber evidence="3">2.7.13.3</ecNumber>
    </recommendedName>
    <alternativeName>
        <fullName evidence="17">Virulence sensor protein BvgS</fullName>
    </alternativeName>
</protein>
<evidence type="ECO:0000256" key="19">
    <source>
        <dbReference type="PROSITE-ProRule" id="PRU00169"/>
    </source>
</evidence>
<dbReference type="SUPFAM" id="SSF47226">
    <property type="entry name" value="Histidine-containing phosphotransfer domain, HPT domain"/>
    <property type="match status" value="1"/>
</dbReference>
<keyword evidence="13" id="KW-0472">Membrane</keyword>
<dbReference type="InterPro" id="IPR001789">
    <property type="entry name" value="Sig_transdc_resp-reg_receiver"/>
</dbReference>
<dbReference type="SMART" id="SM00448">
    <property type="entry name" value="REC"/>
    <property type="match status" value="2"/>
</dbReference>
<dbReference type="PROSITE" id="PS50894">
    <property type="entry name" value="HPT"/>
    <property type="match status" value="1"/>
</dbReference>
<dbReference type="EMBL" id="SJZB01000041">
    <property type="protein sequence ID" value="TCJ13021.1"/>
    <property type="molecule type" value="Genomic_DNA"/>
</dbReference>
<feature type="domain" description="Histidine kinase" evidence="20">
    <location>
        <begin position="23"/>
        <end position="244"/>
    </location>
</feature>
<keyword evidence="12" id="KW-0902">Two-component regulatory system</keyword>
<name>A0A4R1B4Z1_9PROT</name>
<dbReference type="FunFam" id="1.10.287.130:FF:000002">
    <property type="entry name" value="Two-component osmosensing histidine kinase"/>
    <property type="match status" value="1"/>
</dbReference>
<evidence type="ECO:0000256" key="17">
    <source>
        <dbReference type="ARBA" id="ARBA00070152"/>
    </source>
</evidence>
<dbReference type="Pfam" id="PF00512">
    <property type="entry name" value="HisKA"/>
    <property type="match status" value="1"/>
</dbReference>
<evidence type="ECO:0000313" key="24">
    <source>
        <dbReference type="Proteomes" id="UP000295443"/>
    </source>
</evidence>
<dbReference type="SMART" id="SM00388">
    <property type="entry name" value="HisKA"/>
    <property type="match status" value="1"/>
</dbReference>
<keyword evidence="4" id="KW-1003">Cell membrane</keyword>
<dbReference type="RefSeq" id="WP_131447410.1">
    <property type="nucleotide sequence ID" value="NZ_SJZB01000041.1"/>
</dbReference>
<evidence type="ECO:0000256" key="9">
    <source>
        <dbReference type="ARBA" id="ARBA00022777"/>
    </source>
</evidence>
<dbReference type="PANTHER" id="PTHR45339">
    <property type="entry name" value="HYBRID SIGNAL TRANSDUCTION HISTIDINE KINASE J"/>
    <property type="match status" value="1"/>
</dbReference>
<keyword evidence="5 19" id="KW-0597">Phosphoprotein</keyword>
<dbReference type="InterPro" id="IPR036641">
    <property type="entry name" value="HPT_dom_sf"/>
</dbReference>
<gene>
    <name evidence="23" type="ORF">EZJ19_10670</name>
</gene>
<comment type="caution">
    <text evidence="23">The sequence shown here is derived from an EMBL/GenBank/DDBJ whole genome shotgun (WGS) entry which is preliminary data.</text>
</comment>
<feature type="non-terminal residue" evidence="23">
    <location>
        <position position="1"/>
    </location>
</feature>
<dbReference type="InterPro" id="IPR003661">
    <property type="entry name" value="HisK_dim/P_dom"/>
</dbReference>
<dbReference type="OrthoDB" id="8552871at2"/>
<evidence type="ECO:0000256" key="15">
    <source>
        <dbReference type="ARBA" id="ARBA00064003"/>
    </source>
</evidence>
<dbReference type="SMART" id="SM00387">
    <property type="entry name" value="HATPase_c"/>
    <property type="match status" value="1"/>
</dbReference>
<dbReference type="CDD" id="cd16922">
    <property type="entry name" value="HATPase_EvgS-ArcB-TorS-like"/>
    <property type="match status" value="1"/>
</dbReference>
<evidence type="ECO:0000259" key="21">
    <source>
        <dbReference type="PROSITE" id="PS50110"/>
    </source>
</evidence>
<dbReference type="InterPro" id="IPR036097">
    <property type="entry name" value="HisK_dim/P_sf"/>
</dbReference>
<feature type="domain" description="HPt" evidence="22">
    <location>
        <begin position="571"/>
        <end position="673"/>
    </location>
</feature>
<accession>A0A4R1B4Z1</accession>
<sequence length="673" mass="73106">HQLIEAKEAADSASRAKSEFVANMSHEIRTPMNGVLGMAELLMDTRLDAEQREYARIIQNSAASLLTVINDILDFSKIEARRLDLEEIDFDLRAMLEDTVDLFAIRAEEKGVELTGEIGPEVPAQVRGDPGRLRQILSNLLGNAVKFTGQGSIDLRAELSRENDDRVLLRFTVRDTGIGIPLDKQSTMFLAFNQADASITRKYGGTGLGLAISKQLVDLMGGEIGFDSRPGEGTTFWFTVSLIRRPDAGMAPAATASELARHAGTRLLVVDDNATNRRILATFLGRWGFRHAEADSARAGLDALEEAARAGDPYRLAIVDMHMPGMSGEDMGARIKADPVLAATLLLMMTSAGQRGDGRRLHDEGFAGYLAKPVKSDILYATLVTILAGPVARPDAAPPPLVTRYSVQEQRRLPGRLLLVEDNPTNQKVAEALLRKLGYHDVTVADNGQEAIERLKRDHYDLVLMDCQMPVLDGLEATRRIRAAAPGEFDCRVPVVAMTAHAMAEQKQECMEAGMNDYLSKPVQREELAAMLAKWLPTATPAAPSPPAPVVAEVRSASWQRAEFMERVMDDAGLAASVFAIFVGDLDRLLAELAEAGRAGDAERFAFHAHALKGAAQTVAATALFEAAREMEGRARAGQLAEALARLPDAEAERPVLRQVAFAEGWLAESESA</sequence>
<dbReference type="InterPro" id="IPR011006">
    <property type="entry name" value="CheY-like_superfamily"/>
</dbReference>
<dbReference type="Gene3D" id="3.40.50.2300">
    <property type="match status" value="2"/>
</dbReference>
<dbReference type="GO" id="GO:0005524">
    <property type="term" value="F:ATP binding"/>
    <property type="evidence" value="ECO:0007669"/>
    <property type="project" value="UniProtKB-KW"/>
</dbReference>
<evidence type="ECO:0000256" key="2">
    <source>
        <dbReference type="ARBA" id="ARBA00004651"/>
    </source>
</evidence>
<dbReference type="Pfam" id="PF02518">
    <property type="entry name" value="HATPase_c"/>
    <property type="match status" value="1"/>
</dbReference>
<evidence type="ECO:0000256" key="6">
    <source>
        <dbReference type="ARBA" id="ARBA00022679"/>
    </source>
</evidence>
<keyword evidence="8" id="KW-0547">Nucleotide-binding</keyword>